<sequence length="421" mass="46834">MKSISALLLGLLLMGTARGQSVVTLAQGYAAALSNDPLGRQRELVQQTGDLNVVNLDKNRRLPQVGVNGQATWQSEVTKLPIELPNISVPQLSKDQYKLTADVSYTLFDGQQTTLQKQVQRASTAVGLQQVAVDQNRLKDQVNAYFLNSLLTDENTRLTRNRLAELQNRIMKAEAGVKFGTVATVTVDVLNAEVLNAEQQLAQLAATRRGLRDQLAMLTGLTITDSTRLVVEEAQTTTENLSLNRPEQKLFESQRTLLDAQLRLMNNRLQPRLSAFAQGGAGRPALNFLNNDFRGFFIGGIRLSWNLSSAYTLRNDRTVLALNREQIGVQQKVFDRNLSLQLRQQQTEIDRIGTLLEKDREISDLRSKIQQAASVQLDNGTLAARDYASELNAESLALLNQKTHELQLLLAKIQYRTLTGN</sequence>
<evidence type="ECO:0000256" key="2">
    <source>
        <dbReference type="ARBA" id="ARBA00022452"/>
    </source>
</evidence>
<dbReference type="Gene3D" id="1.20.1600.10">
    <property type="entry name" value="Outer membrane efflux proteins (OEP)"/>
    <property type="match status" value="1"/>
</dbReference>
<dbReference type="RefSeq" id="WP_114405619.1">
    <property type="nucleotide sequence ID" value="NZ_QOWE01000006.1"/>
</dbReference>
<evidence type="ECO:0000313" key="9">
    <source>
        <dbReference type="Proteomes" id="UP000253383"/>
    </source>
</evidence>
<gene>
    <name evidence="8" type="ORF">DUE52_08775</name>
</gene>
<dbReference type="PANTHER" id="PTHR30026">
    <property type="entry name" value="OUTER MEMBRANE PROTEIN TOLC"/>
    <property type="match status" value="1"/>
</dbReference>
<accession>A0A368JR15</accession>
<dbReference type="AlphaFoldDB" id="A0A368JR15"/>
<feature type="signal peptide" evidence="7">
    <location>
        <begin position="1"/>
        <end position="19"/>
    </location>
</feature>
<dbReference type="PANTHER" id="PTHR30026:SF20">
    <property type="entry name" value="OUTER MEMBRANE PROTEIN TOLC"/>
    <property type="match status" value="1"/>
</dbReference>
<keyword evidence="4" id="KW-0472">Membrane</keyword>
<name>A0A368JR15_9BACT</name>
<keyword evidence="2" id="KW-1134">Transmembrane beta strand</keyword>
<dbReference type="SUPFAM" id="SSF56954">
    <property type="entry name" value="Outer membrane efflux proteins (OEP)"/>
    <property type="match status" value="1"/>
</dbReference>
<evidence type="ECO:0000256" key="1">
    <source>
        <dbReference type="ARBA" id="ARBA00004442"/>
    </source>
</evidence>
<evidence type="ECO:0000313" key="8">
    <source>
        <dbReference type="EMBL" id="RCR69922.1"/>
    </source>
</evidence>
<feature type="chain" id="PRO_5016859247" evidence="7">
    <location>
        <begin position="20"/>
        <end position="421"/>
    </location>
</feature>
<dbReference type="Proteomes" id="UP000253383">
    <property type="component" value="Unassembled WGS sequence"/>
</dbReference>
<keyword evidence="6" id="KW-0175">Coiled coil</keyword>
<evidence type="ECO:0000256" key="7">
    <source>
        <dbReference type="SAM" id="SignalP"/>
    </source>
</evidence>
<reference evidence="8 9" key="1">
    <citation type="submission" date="2018-07" db="EMBL/GenBank/DDBJ databases">
        <title>Genome analysis of Larkinella rosea.</title>
        <authorList>
            <person name="Zhou Z."/>
            <person name="Wang G."/>
        </authorList>
    </citation>
    <scope>NUCLEOTIDE SEQUENCE [LARGE SCALE GENOMIC DNA]</scope>
    <source>
        <strain evidence="9">zzj9</strain>
    </source>
</reference>
<dbReference type="GO" id="GO:0015288">
    <property type="term" value="F:porin activity"/>
    <property type="evidence" value="ECO:0007669"/>
    <property type="project" value="TreeGrafter"/>
</dbReference>
<evidence type="ECO:0000256" key="6">
    <source>
        <dbReference type="SAM" id="Coils"/>
    </source>
</evidence>
<dbReference type="GO" id="GO:1990281">
    <property type="term" value="C:efflux pump complex"/>
    <property type="evidence" value="ECO:0007669"/>
    <property type="project" value="TreeGrafter"/>
</dbReference>
<dbReference type="GO" id="GO:0009279">
    <property type="term" value="C:cell outer membrane"/>
    <property type="evidence" value="ECO:0007669"/>
    <property type="project" value="UniProtKB-SubCell"/>
</dbReference>
<protein>
    <submittedName>
        <fullName evidence="8">TolC family protein</fullName>
    </submittedName>
</protein>
<feature type="coiled-coil region" evidence="6">
    <location>
        <begin position="187"/>
        <end position="214"/>
    </location>
</feature>
<proteinExistence type="predicted"/>
<keyword evidence="9" id="KW-1185">Reference proteome</keyword>
<keyword evidence="3" id="KW-0812">Transmembrane</keyword>
<comment type="caution">
    <text evidence="8">The sequence shown here is derived from an EMBL/GenBank/DDBJ whole genome shotgun (WGS) entry which is preliminary data.</text>
</comment>
<organism evidence="8 9">
    <name type="scientific">Larkinella punicea</name>
    <dbReference type="NCBI Taxonomy" id="2315727"/>
    <lineage>
        <taxon>Bacteria</taxon>
        <taxon>Pseudomonadati</taxon>
        <taxon>Bacteroidota</taxon>
        <taxon>Cytophagia</taxon>
        <taxon>Cytophagales</taxon>
        <taxon>Spirosomataceae</taxon>
        <taxon>Larkinella</taxon>
    </lineage>
</organism>
<dbReference type="InterPro" id="IPR051906">
    <property type="entry name" value="TolC-like"/>
</dbReference>
<keyword evidence="5" id="KW-0998">Cell outer membrane</keyword>
<evidence type="ECO:0000256" key="5">
    <source>
        <dbReference type="ARBA" id="ARBA00023237"/>
    </source>
</evidence>
<comment type="subcellular location">
    <subcellularLocation>
        <location evidence="1">Cell outer membrane</location>
    </subcellularLocation>
</comment>
<dbReference type="OrthoDB" id="976750at2"/>
<dbReference type="EMBL" id="QOWE01000006">
    <property type="protein sequence ID" value="RCR69922.1"/>
    <property type="molecule type" value="Genomic_DNA"/>
</dbReference>
<evidence type="ECO:0000256" key="3">
    <source>
        <dbReference type="ARBA" id="ARBA00022692"/>
    </source>
</evidence>
<dbReference type="GO" id="GO:0015562">
    <property type="term" value="F:efflux transmembrane transporter activity"/>
    <property type="evidence" value="ECO:0007669"/>
    <property type="project" value="InterPro"/>
</dbReference>
<evidence type="ECO:0000256" key="4">
    <source>
        <dbReference type="ARBA" id="ARBA00023136"/>
    </source>
</evidence>
<keyword evidence="7" id="KW-0732">Signal</keyword>